<evidence type="ECO:0000256" key="5">
    <source>
        <dbReference type="ARBA" id="ARBA00023242"/>
    </source>
</evidence>
<keyword evidence="10" id="KW-1185">Reference proteome</keyword>
<evidence type="ECO:0000313" key="10">
    <source>
        <dbReference type="Proteomes" id="UP001148018"/>
    </source>
</evidence>
<dbReference type="SMART" id="SM00091">
    <property type="entry name" value="PAS"/>
    <property type="match status" value="2"/>
</dbReference>
<dbReference type="PANTHER" id="PTHR23043:SF37">
    <property type="entry name" value="NPAS4 PROTEIN"/>
    <property type="match status" value="1"/>
</dbReference>
<organism evidence="9 10">
    <name type="scientific">Muraenolepis orangiensis</name>
    <name type="common">Patagonian moray cod</name>
    <dbReference type="NCBI Taxonomy" id="630683"/>
    <lineage>
        <taxon>Eukaryota</taxon>
        <taxon>Metazoa</taxon>
        <taxon>Chordata</taxon>
        <taxon>Craniata</taxon>
        <taxon>Vertebrata</taxon>
        <taxon>Euteleostomi</taxon>
        <taxon>Actinopterygii</taxon>
        <taxon>Neopterygii</taxon>
        <taxon>Teleostei</taxon>
        <taxon>Neoteleostei</taxon>
        <taxon>Acanthomorphata</taxon>
        <taxon>Zeiogadaria</taxon>
        <taxon>Gadariae</taxon>
        <taxon>Gadiformes</taxon>
        <taxon>Muraenolepidoidei</taxon>
        <taxon>Muraenolepididae</taxon>
        <taxon>Muraenolepis</taxon>
    </lineage>
</organism>
<evidence type="ECO:0000256" key="1">
    <source>
        <dbReference type="ARBA" id="ARBA00004123"/>
    </source>
</evidence>
<keyword evidence="4" id="KW-0804">Transcription</keyword>
<accession>A0A9Q0ES00</accession>
<feature type="domain" description="PAS" evidence="7">
    <location>
        <begin position="100"/>
        <end position="165"/>
    </location>
</feature>
<gene>
    <name evidence="9" type="ORF">NHX12_022642</name>
</gene>
<dbReference type="CDD" id="cd00130">
    <property type="entry name" value="PAS"/>
    <property type="match status" value="2"/>
</dbReference>
<dbReference type="GO" id="GO:0046983">
    <property type="term" value="F:protein dimerization activity"/>
    <property type="evidence" value="ECO:0007669"/>
    <property type="project" value="InterPro"/>
</dbReference>
<keyword evidence="2" id="KW-0805">Transcription regulation</keyword>
<dbReference type="EMBL" id="JANIIK010000038">
    <property type="protein sequence ID" value="KAJ3610550.1"/>
    <property type="molecule type" value="Genomic_DNA"/>
</dbReference>
<dbReference type="Gene3D" id="3.30.450.20">
    <property type="entry name" value="PAS domain"/>
    <property type="match status" value="2"/>
</dbReference>
<evidence type="ECO:0008006" key="11">
    <source>
        <dbReference type="Google" id="ProtNLM"/>
    </source>
</evidence>
<proteinExistence type="predicted"/>
<dbReference type="InterPro" id="IPR035965">
    <property type="entry name" value="PAS-like_dom_sf"/>
</dbReference>
<feature type="domain" description="PAS" evidence="7">
    <location>
        <begin position="257"/>
        <end position="300"/>
    </location>
</feature>
<dbReference type="CDD" id="cd19697">
    <property type="entry name" value="bHLH-PAS_NPAS4_PASD10"/>
    <property type="match status" value="1"/>
</dbReference>
<dbReference type="PANTHER" id="PTHR23043">
    <property type="entry name" value="HYPOXIA-INDUCIBLE FACTOR 1 ALPHA"/>
    <property type="match status" value="1"/>
</dbReference>
<dbReference type="Pfam" id="PF08447">
    <property type="entry name" value="PAS_3"/>
    <property type="match status" value="1"/>
</dbReference>
<dbReference type="PROSITE" id="PS50888">
    <property type="entry name" value="BHLH"/>
    <property type="match status" value="1"/>
</dbReference>
<evidence type="ECO:0000313" key="9">
    <source>
        <dbReference type="EMBL" id="KAJ3610550.1"/>
    </source>
</evidence>
<evidence type="ECO:0000259" key="8">
    <source>
        <dbReference type="PROSITE" id="PS50888"/>
    </source>
</evidence>
<dbReference type="GO" id="GO:0000977">
    <property type="term" value="F:RNA polymerase II transcription regulatory region sequence-specific DNA binding"/>
    <property type="evidence" value="ECO:0007669"/>
    <property type="project" value="TreeGrafter"/>
</dbReference>
<evidence type="ECO:0000256" key="2">
    <source>
        <dbReference type="ARBA" id="ARBA00023015"/>
    </source>
</evidence>
<evidence type="ECO:0000256" key="3">
    <source>
        <dbReference type="ARBA" id="ARBA00023125"/>
    </source>
</evidence>
<dbReference type="InterPro" id="IPR011598">
    <property type="entry name" value="bHLH_dom"/>
</dbReference>
<evidence type="ECO:0000256" key="6">
    <source>
        <dbReference type="SAM" id="MobiDB-lite"/>
    </source>
</evidence>
<dbReference type="SUPFAM" id="SSF55785">
    <property type="entry name" value="PYP-like sensor domain (PAS domain)"/>
    <property type="match status" value="2"/>
</dbReference>
<dbReference type="GO" id="GO:0000981">
    <property type="term" value="F:DNA-binding transcription factor activity, RNA polymerase II-specific"/>
    <property type="evidence" value="ECO:0007669"/>
    <property type="project" value="TreeGrafter"/>
</dbReference>
<dbReference type="InterPro" id="IPR056192">
    <property type="entry name" value="bHLH_NPAS4"/>
</dbReference>
<dbReference type="OrthoDB" id="9978016at2759"/>
<evidence type="ECO:0000256" key="4">
    <source>
        <dbReference type="ARBA" id="ARBA00023163"/>
    </source>
</evidence>
<keyword evidence="3" id="KW-0238">DNA-binding</keyword>
<feature type="region of interest" description="Disordered" evidence="6">
    <location>
        <begin position="368"/>
        <end position="429"/>
    </location>
</feature>
<evidence type="ECO:0000259" key="7">
    <source>
        <dbReference type="PROSITE" id="PS50112"/>
    </source>
</evidence>
<feature type="compositionally biased region" description="Polar residues" evidence="6">
    <location>
        <begin position="372"/>
        <end position="382"/>
    </location>
</feature>
<protein>
    <recommendedName>
        <fullName evidence="11">Neuronal PAS domain-containing protein 4-like</fullName>
    </recommendedName>
</protein>
<dbReference type="InterPro" id="IPR013655">
    <property type="entry name" value="PAS_fold_3"/>
</dbReference>
<name>A0A9Q0ES00_9TELE</name>
<comment type="subcellular location">
    <subcellularLocation>
        <location evidence="1">Nucleus</location>
    </subcellularLocation>
</comment>
<dbReference type="Proteomes" id="UP001148018">
    <property type="component" value="Unassembled WGS sequence"/>
</dbReference>
<dbReference type="Pfam" id="PF23183">
    <property type="entry name" value="bHLH_NPAS4"/>
    <property type="match status" value="1"/>
</dbReference>
<feature type="compositionally biased region" description="Basic and acidic residues" evidence="6">
    <location>
        <begin position="386"/>
        <end position="419"/>
    </location>
</feature>
<keyword evidence="5" id="KW-0539">Nucleus</keyword>
<dbReference type="InterPro" id="IPR000014">
    <property type="entry name" value="PAS"/>
</dbReference>
<sequence length="728" mass="79409">MTIWCDFCKSQLSLPCSLHQCSVETRAACKRSRSSRSTKGASKVRRDHINAEIRSMRALLPFPPEDQERLSYLHSMSAICTYLRKSVLLQGVPGGQVPGSSLPYETFLPALHGFILVVSTQGKLVYVSENVAEYLGHSMVDILQGDTVYDMIDRADINTVKAQLESDSCSTTERSFVCCMQTSKAVRLQQGQRCSMLVRGCFRPASPASEAGQSRGECSLFVALCTPTVDRSHGTQTATLVPGFGSFHAPDLSFAGVSDSVFYYLGYTVEEMSSRSWYSLLHPDDLQRTAGAHKSLVQANEGCEVEMVSRLQHKDLYWTWIYTRATSHCDSQSIHCANYIISESEALYLVKKINRDAFGPSLTEADLCPPQAVQTPRPQSYSPAEGFKRQRGSDSQHEEPTAKARRAGDGEEGEQDVHRVVPASSDCSPQTEATGCDFLMDLHGYADLSPSSPESSPSYYPYLDGGYEVAAACEASARLVPDCLTMPDTLGSPEDRCSLEPEDFAVLQQPQGGSAFQSHHVPHVVSSHSSLLTPSPSPTSLDSFQYDDREHVEISILAQQISSLANSFDLYGAVARVHGAAQLAEEEEELPLPACDWPKISSLPTAAALPFKPELVLDDSVIDSILKELAVVDTGAGVPCGPSRTVSQGSPRGHPCEMMQAHQGTRSMAGQTAVDPRPLEPFTVTHACSVDPFAMPLGSHQQNPGLHQLSRYIRRGLQRDGLLEDALY</sequence>
<dbReference type="AlphaFoldDB" id="A0A9Q0ES00"/>
<dbReference type="PROSITE" id="PS50112">
    <property type="entry name" value="PAS"/>
    <property type="match status" value="2"/>
</dbReference>
<feature type="domain" description="BHLH" evidence="8">
    <location>
        <begin position="33"/>
        <end position="86"/>
    </location>
</feature>
<reference evidence="9" key="1">
    <citation type="submission" date="2022-07" db="EMBL/GenBank/DDBJ databases">
        <title>Chromosome-level genome of Muraenolepis orangiensis.</title>
        <authorList>
            <person name="Kim J."/>
        </authorList>
    </citation>
    <scope>NUCLEOTIDE SEQUENCE</scope>
    <source>
        <strain evidence="9">KU_S4_2022</strain>
        <tissue evidence="9">Muscle</tissue>
    </source>
</reference>
<dbReference type="GO" id="GO:0005634">
    <property type="term" value="C:nucleus"/>
    <property type="evidence" value="ECO:0007669"/>
    <property type="project" value="UniProtKB-SubCell"/>
</dbReference>
<comment type="caution">
    <text evidence="9">The sequence shown here is derived from an EMBL/GenBank/DDBJ whole genome shotgun (WGS) entry which is preliminary data.</text>
</comment>